<dbReference type="Pfam" id="PF01177">
    <property type="entry name" value="Asp_Glu_race"/>
    <property type="match status" value="1"/>
</dbReference>
<protein>
    <submittedName>
        <fullName evidence="4">Aspartate racemase</fullName>
        <ecNumber evidence="4">5.1.1.13</ecNumber>
    </submittedName>
</protein>
<feature type="region of interest" description="Disordered" evidence="3">
    <location>
        <begin position="245"/>
        <end position="267"/>
    </location>
</feature>
<feature type="compositionally biased region" description="Basic and acidic residues" evidence="3">
    <location>
        <begin position="255"/>
        <end position="267"/>
    </location>
</feature>
<gene>
    <name evidence="4" type="ORF">HNP48_004471</name>
</gene>
<evidence type="ECO:0000313" key="4">
    <source>
        <dbReference type="EMBL" id="MBB6561777.1"/>
    </source>
</evidence>
<organism evidence="4 5">
    <name type="scientific">Acidovorax soli</name>
    <dbReference type="NCBI Taxonomy" id="592050"/>
    <lineage>
        <taxon>Bacteria</taxon>
        <taxon>Pseudomonadati</taxon>
        <taxon>Pseudomonadota</taxon>
        <taxon>Betaproteobacteria</taxon>
        <taxon>Burkholderiales</taxon>
        <taxon>Comamonadaceae</taxon>
        <taxon>Acidovorax</taxon>
    </lineage>
</organism>
<dbReference type="NCBIfam" id="TIGR00035">
    <property type="entry name" value="asp_race"/>
    <property type="match status" value="1"/>
</dbReference>
<dbReference type="InterPro" id="IPR018187">
    <property type="entry name" value="Asp/Glu_racemase_AS_1"/>
</dbReference>
<dbReference type="InterPro" id="IPR001920">
    <property type="entry name" value="Asp/Glu_race"/>
</dbReference>
<dbReference type="InterPro" id="IPR004380">
    <property type="entry name" value="Asp_race"/>
</dbReference>
<evidence type="ECO:0000313" key="5">
    <source>
        <dbReference type="Proteomes" id="UP000575083"/>
    </source>
</evidence>
<comment type="caution">
    <text evidence="4">The sequence shown here is derived from an EMBL/GenBank/DDBJ whole genome shotgun (WGS) entry which is preliminary data.</text>
</comment>
<dbReference type="SUPFAM" id="SSF53681">
    <property type="entry name" value="Aspartate/glutamate racemase"/>
    <property type="match status" value="2"/>
</dbReference>
<dbReference type="InterPro" id="IPR015942">
    <property type="entry name" value="Asp/Glu/hydantoin_racemase"/>
</dbReference>
<dbReference type="Proteomes" id="UP000575083">
    <property type="component" value="Unassembled WGS sequence"/>
</dbReference>
<reference evidence="4 5" key="1">
    <citation type="submission" date="2020-08" db="EMBL/GenBank/DDBJ databases">
        <title>Functional genomics of gut bacteria from endangered species of beetles.</title>
        <authorList>
            <person name="Carlos-Shanley C."/>
        </authorList>
    </citation>
    <scope>NUCLEOTIDE SEQUENCE [LARGE SCALE GENOMIC DNA]</scope>
    <source>
        <strain evidence="4 5">S00198</strain>
    </source>
</reference>
<proteinExistence type="inferred from homology"/>
<keyword evidence="2 4" id="KW-0413">Isomerase</keyword>
<evidence type="ECO:0000256" key="1">
    <source>
        <dbReference type="ARBA" id="ARBA00007847"/>
    </source>
</evidence>
<evidence type="ECO:0000256" key="3">
    <source>
        <dbReference type="SAM" id="MobiDB-lite"/>
    </source>
</evidence>
<dbReference type="RefSeq" id="WP_184861131.1">
    <property type="nucleotide sequence ID" value="NZ_JACHLK010000009.1"/>
</dbReference>
<dbReference type="GO" id="GO:0047689">
    <property type="term" value="F:aspartate racemase activity"/>
    <property type="evidence" value="ECO:0007669"/>
    <property type="project" value="UniProtKB-EC"/>
</dbReference>
<evidence type="ECO:0000256" key="2">
    <source>
        <dbReference type="ARBA" id="ARBA00023235"/>
    </source>
</evidence>
<comment type="similarity">
    <text evidence="1">Belongs to the aspartate/glutamate racemases family.</text>
</comment>
<dbReference type="EC" id="5.1.1.13" evidence="4"/>
<dbReference type="PANTHER" id="PTHR21198">
    <property type="entry name" value="GLUTAMATE RACEMASE"/>
    <property type="match status" value="1"/>
</dbReference>
<dbReference type="AlphaFoldDB" id="A0A7X0PGZ6"/>
<dbReference type="PANTHER" id="PTHR21198:SF7">
    <property type="entry name" value="ASPARTATE-GLUTAMATE RACEMASE FAMILY"/>
    <property type="match status" value="1"/>
</dbReference>
<dbReference type="EMBL" id="JACHLK010000009">
    <property type="protein sequence ID" value="MBB6561777.1"/>
    <property type="molecule type" value="Genomic_DNA"/>
</dbReference>
<name>A0A7X0PGZ6_9BURK</name>
<sequence>MSAVRKVGILGGMGPAAGVDFVRLFLAACEAHLHARGQAIRDQAYPEHWMVQVPAPDRTAALLEGGLSPFPSMARALQGLQHEGVATVAIACNTAHAWHADMQRECPGIELLHIVQETTAQLVREGITSIALLATLGTYRLGLYEGALQQAGIDCHLPRPDEQAAVMRGISEGVKAGDLALATALFTEVAARMVERHRCQAVVMACTEIPLALQALAGHPAVRLVNPAQVLAGVLAQRAYRGHGQQQLSAGAPGRLRETASSPRRDA</sequence>
<keyword evidence="5" id="KW-1185">Reference proteome</keyword>
<dbReference type="PROSITE" id="PS00923">
    <property type="entry name" value="ASP_GLU_RACEMASE_1"/>
    <property type="match status" value="1"/>
</dbReference>
<accession>A0A7X0PGZ6</accession>
<dbReference type="Gene3D" id="3.40.50.1860">
    <property type="match status" value="2"/>
</dbReference>